<dbReference type="AlphaFoldDB" id="A0A1T2L7W3"/>
<evidence type="ECO:0000313" key="1">
    <source>
        <dbReference type="EMBL" id="OOZ41171.1"/>
    </source>
</evidence>
<name>A0A1T2L7W3_9GAMM</name>
<reference evidence="1 2" key="1">
    <citation type="submission" date="2016-11" db="EMBL/GenBank/DDBJ databases">
        <title>Mixed transmission modes and dynamic genome evolution in an obligate animal-bacterial symbiosis.</title>
        <authorList>
            <person name="Russell S.L."/>
            <person name="Corbett-Detig R.B."/>
            <person name="Cavanaugh C.M."/>
        </authorList>
    </citation>
    <scope>NUCLEOTIDE SEQUENCE [LARGE SCALE GENOMIC DNA]</scope>
    <source>
        <strain evidence="1">Sveles-Q1</strain>
    </source>
</reference>
<sequence length="357" mass="41121">MLEASLNRDDAAISAWKSWYDIIDLDHLDHSSNRLIPLLYHRLENLGIADVDLGRMKGTFRRTWYHNQLIFARLATVLEALKQRNIPTLLLKGVPLTLLYYRDPGLRPMLDLDLMVPRKYTYEAIEVLTQLGWQAIDQRDAENSCLNHAVALRSQDGVEIDLHFSVVPECLSDRCNELFWQASQSVKHATFAAQTLDGAGHLVHTIVHGLRPNRDGSIRWIADAVLLMRSEKNIDWQRVVLIASRIRMGKILLAGLRYLIKHHEVVVPDNVIEQLSLQHISRLERFERCMRLDWPLLFPLAKFWGPYARLHEHRGAIALIVGFPRHLSGVLHANNPFDVLVKIGSRTFRYISRQLGH</sequence>
<dbReference type="OrthoDB" id="7866545at2"/>
<dbReference type="Gene3D" id="3.30.460.40">
    <property type="match status" value="1"/>
</dbReference>
<proteinExistence type="predicted"/>
<gene>
    <name evidence="1" type="ORF">BOW53_04700</name>
</gene>
<organism evidence="1 2">
    <name type="scientific">Solemya pervernicosa gill symbiont</name>
    <dbReference type="NCBI Taxonomy" id="642797"/>
    <lineage>
        <taxon>Bacteria</taxon>
        <taxon>Pseudomonadati</taxon>
        <taxon>Pseudomonadota</taxon>
        <taxon>Gammaproteobacteria</taxon>
        <taxon>sulfur-oxidizing symbionts</taxon>
    </lineage>
</organism>
<accession>A0A1T2L7W3</accession>
<comment type="caution">
    <text evidence="1">The sequence shown here is derived from an EMBL/GenBank/DDBJ whole genome shotgun (WGS) entry which is preliminary data.</text>
</comment>
<evidence type="ECO:0000313" key="2">
    <source>
        <dbReference type="Proteomes" id="UP000191110"/>
    </source>
</evidence>
<dbReference type="Proteomes" id="UP000191110">
    <property type="component" value="Unassembled WGS sequence"/>
</dbReference>
<protein>
    <recommendedName>
        <fullName evidence="3">Nucleotidyltransferase family protein</fullName>
    </recommendedName>
</protein>
<dbReference type="InterPro" id="IPR039498">
    <property type="entry name" value="NTP_transf_5"/>
</dbReference>
<evidence type="ECO:0008006" key="3">
    <source>
        <dbReference type="Google" id="ProtNLM"/>
    </source>
</evidence>
<dbReference type="Pfam" id="PF14907">
    <property type="entry name" value="NTP_transf_5"/>
    <property type="match status" value="1"/>
</dbReference>
<keyword evidence="2" id="KW-1185">Reference proteome</keyword>
<dbReference type="EMBL" id="MPRL01000013">
    <property type="protein sequence ID" value="OOZ41171.1"/>
    <property type="molecule type" value="Genomic_DNA"/>
</dbReference>